<evidence type="ECO:0000313" key="3">
    <source>
        <dbReference type="EMBL" id="CZT09818.1"/>
    </source>
</evidence>
<feature type="region of interest" description="Disordered" evidence="2">
    <location>
        <begin position="409"/>
        <end position="429"/>
    </location>
</feature>
<feature type="compositionally biased region" description="Basic residues" evidence="2">
    <location>
        <begin position="446"/>
        <end position="459"/>
    </location>
</feature>
<dbReference type="InParanoid" id="A0A1E1LH20"/>
<reference evidence="4" key="1">
    <citation type="submission" date="2016-03" db="EMBL/GenBank/DDBJ databases">
        <authorList>
            <person name="Ploux O."/>
        </authorList>
    </citation>
    <scope>NUCLEOTIDE SEQUENCE [LARGE SCALE GENOMIC DNA]</scope>
    <source>
        <strain evidence="4">UK7</strain>
    </source>
</reference>
<comment type="caution">
    <text evidence="3">The sequence shown here is derived from an EMBL/GenBank/DDBJ whole genome shotgun (WGS) entry which is preliminary data.</text>
</comment>
<accession>A0A1E1LH20</accession>
<feature type="compositionally biased region" description="Polar residues" evidence="2">
    <location>
        <begin position="116"/>
        <end position="139"/>
    </location>
</feature>
<evidence type="ECO:0000256" key="2">
    <source>
        <dbReference type="SAM" id="MobiDB-lite"/>
    </source>
</evidence>
<evidence type="ECO:0000313" key="4">
    <source>
        <dbReference type="Proteomes" id="UP000178129"/>
    </source>
</evidence>
<feature type="compositionally biased region" description="Polar residues" evidence="2">
    <location>
        <begin position="159"/>
        <end position="172"/>
    </location>
</feature>
<feature type="compositionally biased region" description="Basic and acidic residues" evidence="2">
    <location>
        <begin position="187"/>
        <end position="200"/>
    </location>
</feature>
<dbReference type="AlphaFoldDB" id="A0A1E1LH20"/>
<name>A0A1E1LH20_9HELO</name>
<dbReference type="Proteomes" id="UP000178129">
    <property type="component" value="Unassembled WGS sequence"/>
</dbReference>
<feature type="compositionally biased region" description="Basic residues" evidence="2">
    <location>
        <begin position="531"/>
        <end position="542"/>
    </location>
</feature>
<feature type="coiled-coil region" evidence="1">
    <location>
        <begin position="51"/>
        <end position="85"/>
    </location>
</feature>
<feature type="compositionally biased region" description="Basic and acidic residues" evidence="2">
    <location>
        <begin position="235"/>
        <end position="244"/>
    </location>
</feature>
<feature type="compositionally biased region" description="Low complexity" evidence="2">
    <location>
        <begin position="514"/>
        <end position="530"/>
    </location>
</feature>
<feature type="region of interest" description="Disordered" evidence="2">
    <location>
        <begin position="441"/>
        <end position="542"/>
    </location>
</feature>
<gene>
    <name evidence="3" type="ORF">RCO7_02185</name>
</gene>
<proteinExistence type="predicted"/>
<organism evidence="3 4">
    <name type="scientific">Rhynchosporium graminicola</name>
    <dbReference type="NCBI Taxonomy" id="2792576"/>
    <lineage>
        <taxon>Eukaryota</taxon>
        <taxon>Fungi</taxon>
        <taxon>Dikarya</taxon>
        <taxon>Ascomycota</taxon>
        <taxon>Pezizomycotina</taxon>
        <taxon>Leotiomycetes</taxon>
        <taxon>Helotiales</taxon>
        <taxon>Ploettnerulaceae</taxon>
        <taxon>Rhynchosporium</taxon>
    </lineage>
</organism>
<sequence length="542" mass="58926">MARDTSVPNVAEWEDRLWARNIIHEHQQLSQQIQDIAAKRDEDIQKVTERCDTAYETSKEALGRLEELENEVKVRNQQVDEHTEELKNSLESIMEFLRPRLTPEELSSVDLIRYTSSKVPPSGRTFNNEDQTRTLTESPVVSGHTRPPPRAAVRKSSYVVPQNPDNQYTSASKDQHVTKHPNSVLSSDERINKPNDHVGTDIHGSTTNLRKRPTATRPTVADPPRSPPMRTRSRSRTESREERSAVQLPSAPESSSLQIPKLSQKRRPLIVYYEEATAIRETLGLEVGQPEYDFALAFIDGISTKKIANQLFDSLANFCDSGTKVDGSKFVNCEWEEVLQGIKLGGLDVLETVQDKGKGWSGEPRVEFPGLMDFRAVESPILKGKQPATSGPNATEGREHHELLMDAEITGQSGGKSSPTSVVKANSGKVRFDPTVKKLAAAARASKSKGKTAARRSPVKKPATGSSKSTEKSSAKGGRVGQAAIEKPGTSRGRAAKGLNNPGGDTAGAGTGAQAGPASALEGAGNATGNGRRRGPPRKANR</sequence>
<keyword evidence="1" id="KW-0175">Coiled coil</keyword>
<keyword evidence="4" id="KW-1185">Reference proteome</keyword>
<feature type="region of interest" description="Disordered" evidence="2">
    <location>
        <begin position="116"/>
        <end position="260"/>
    </location>
</feature>
<feature type="compositionally biased region" description="Polar residues" evidence="2">
    <location>
        <begin position="415"/>
        <end position="424"/>
    </location>
</feature>
<dbReference type="EMBL" id="FJUW01000052">
    <property type="protein sequence ID" value="CZT09818.1"/>
    <property type="molecule type" value="Genomic_DNA"/>
</dbReference>
<evidence type="ECO:0000256" key="1">
    <source>
        <dbReference type="SAM" id="Coils"/>
    </source>
</evidence>
<protein>
    <submittedName>
        <fullName evidence="3">Uncharacterized protein</fullName>
    </submittedName>
</protein>